<proteinExistence type="predicted"/>
<dbReference type="SMART" id="SM00066">
    <property type="entry name" value="GAL4"/>
    <property type="match status" value="1"/>
</dbReference>
<dbReference type="InterPro" id="IPR001138">
    <property type="entry name" value="Zn2Cys6_DnaBD"/>
</dbReference>
<protein>
    <recommendedName>
        <fullName evidence="8">Zn(2)-C6 fungal-type domain-containing protein</fullName>
    </recommendedName>
</protein>
<sequence length="738" mass="82722">MTEPRSSEPTKKRRRPTLACTECRRRKVKCDRDNPCGQCTAHGLTACTYIGQGHAFPGPSVQQTQPLQQPVFRDSAGQNPDASHWPFRGPTPRSSTVGVVTNIENAVREGDERRPSPVRVDSSGHRHQDSQRSSPSSVLTTQSQVHSGVIHGTLAKTRLFGPGHWMSALPLVEGPPTLNELLAPRDTSHQASEQVTTDRISQAVKQCKEKARAIKQRLPSRRPLPADVYQSFPPRLVVDELVQTYFDSFEWCYKVLHAGSFRSEYTTCMDALETADSSSVAKLLLVMSVATPLYGSTQLCPDLLSRAQTWIHVCQSWLSAPVEKDRLTLDGLQIYCLLLLARQIHRVGADLVWISVGSLLRMAMQMGLHQDPDHLGEMSNLQKEIRRRLWYTILELNMQTSLDSGVPPTLTVEDYSTRMPSNVNDDVLHVPLEHGGLQEEDCGLTTTSFQRLLAASLQVRFEALQTINRLQGDPAPYETVLSIGSNLSSACRRLSTFVDKHIAKLGAHPPSHFAYAYADHCLCRFLLCIHFPYAVQAKQNPIYSFSLRICLETTLSLMSLLESDLYHRLLLIGGGMFRDLITRGALVLFTELNMTLERGSSMLVTKWHRSHIDQLLENAQKLVQYAEDRLHYGETNVKGYLYIRMAMGQVEAMLRRSSVEDATANAAIDCLTTCQNILETLVIDSFPSNLSESSFGYYNALYPLPTAIDADFEFLDNGDIFSIADRSFLQQWADQPWL</sequence>
<dbReference type="PROSITE" id="PS00289">
    <property type="entry name" value="PTX_1"/>
    <property type="match status" value="1"/>
</dbReference>
<dbReference type="VEuPathDB" id="FungiDB:SI65_00610"/>
<evidence type="ECO:0000256" key="1">
    <source>
        <dbReference type="ARBA" id="ARBA00022723"/>
    </source>
</evidence>
<dbReference type="PROSITE" id="PS50048">
    <property type="entry name" value="ZN2_CY6_FUNGAL_2"/>
    <property type="match status" value="1"/>
</dbReference>
<comment type="caution">
    <text evidence="9">The sequence shown here is derived from an EMBL/GenBank/DDBJ whole genome shotgun (WGS) entry which is preliminary data.</text>
</comment>
<evidence type="ECO:0000256" key="6">
    <source>
        <dbReference type="ARBA" id="ARBA00023242"/>
    </source>
</evidence>
<keyword evidence="3" id="KW-0805">Transcription regulation</keyword>
<evidence type="ECO:0000259" key="8">
    <source>
        <dbReference type="PROSITE" id="PS50048"/>
    </source>
</evidence>
<dbReference type="PROSITE" id="PS00463">
    <property type="entry name" value="ZN2_CY6_FUNGAL_1"/>
    <property type="match status" value="1"/>
</dbReference>
<keyword evidence="4" id="KW-0238">DNA-binding</keyword>
<keyword evidence="1" id="KW-0479">Metal-binding</keyword>
<dbReference type="SMART" id="SM00906">
    <property type="entry name" value="Fungal_trans"/>
    <property type="match status" value="1"/>
</dbReference>
<dbReference type="AlphaFoldDB" id="A0A1E3BQG1"/>
<dbReference type="InterPro" id="IPR051430">
    <property type="entry name" value="Fungal_TF_Env_Response"/>
</dbReference>
<dbReference type="SUPFAM" id="SSF57701">
    <property type="entry name" value="Zn2/Cys6 DNA-binding domain"/>
    <property type="match status" value="1"/>
</dbReference>
<dbReference type="Pfam" id="PF04082">
    <property type="entry name" value="Fungal_trans"/>
    <property type="match status" value="1"/>
</dbReference>
<reference evidence="9 10" key="1">
    <citation type="journal article" date="2016" name="BMC Genomics">
        <title>Comparative genomic and transcriptomic analyses of the Fuzhuan brick tea-fermentation fungus Aspergillus cristatus.</title>
        <authorList>
            <person name="Ge Y."/>
            <person name="Wang Y."/>
            <person name="Liu Y."/>
            <person name="Tan Y."/>
            <person name="Ren X."/>
            <person name="Zhang X."/>
            <person name="Hyde K.D."/>
            <person name="Liu Y."/>
            <person name="Liu Z."/>
        </authorList>
    </citation>
    <scope>NUCLEOTIDE SEQUENCE [LARGE SCALE GENOMIC DNA]</scope>
    <source>
        <strain evidence="9 10">GZAAS20.1005</strain>
    </source>
</reference>
<dbReference type="CDD" id="cd00067">
    <property type="entry name" value="GAL4"/>
    <property type="match status" value="1"/>
</dbReference>
<name>A0A1E3BQG1_ASPCR</name>
<keyword evidence="10" id="KW-1185">Reference proteome</keyword>
<feature type="domain" description="Zn(2)-C6 fungal-type" evidence="8">
    <location>
        <begin position="19"/>
        <end position="49"/>
    </location>
</feature>
<dbReference type="GO" id="GO:0001228">
    <property type="term" value="F:DNA-binding transcription activator activity, RNA polymerase II-specific"/>
    <property type="evidence" value="ECO:0007669"/>
    <property type="project" value="TreeGrafter"/>
</dbReference>
<dbReference type="CDD" id="cd12148">
    <property type="entry name" value="fungal_TF_MHR"/>
    <property type="match status" value="1"/>
</dbReference>
<evidence type="ECO:0000313" key="9">
    <source>
        <dbReference type="EMBL" id="ODM23021.1"/>
    </source>
</evidence>
<dbReference type="GO" id="GO:0005634">
    <property type="term" value="C:nucleus"/>
    <property type="evidence" value="ECO:0007669"/>
    <property type="project" value="TreeGrafter"/>
</dbReference>
<keyword evidence="5" id="KW-0804">Transcription</keyword>
<dbReference type="PANTHER" id="PTHR31944:SF129">
    <property type="entry name" value="ASPYRIDONES CLUSTER REGULATOR APDR-RELATED"/>
    <property type="match status" value="1"/>
</dbReference>
<dbReference type="PANTHER" id="PTHR31944">
    <property type="entry name" value="HEME-RESPONSIVE ZINC FINGER TRANSCRIPTION FACTOR HAP1"/>
    <property type="match status" value="1"/>
</dbReference>
<keyword evidence="6" id="KW-0539">Nucleus</keyword>
<accession>A0A1E3BQG1</accession>
<feature type="compositionally biased region" description="Basic and acidic residues" evidence="7">
    <location>
        <begin position="106"/>
        <end position="115"/>
    </location>
</feature>
<dbReference type="InterPro" id="IPR007219">
    <property type="entry name" value="XnlR_reg_dom"/>
</dbReference>
<gene>
    <name evidence="9" type="ORF">SI65_00610</name>
</gene>
<evidence type="ECO:0000313" key="10">
    <source>
        <dbReference type="Proteomes" id="UP000094569"/>
    </source>
</evidence>
<dbReference type="Proteomes" id="UP000094569">
    <property type="component" value="Unassembled WGS sequence"/>
</dbReference>
<dbReference type="Gene3D" id="4.10.240.10">
    <property type="entry name" value="Zn(2)-C6 fungal-type DNA-binding domain"/>
    <property type="match status" value="1"/>
</dbReference>
<feature type="region of interest" description="Disordered" evidence="7">
    <location>
        <begin position="72"/>
        <end position="145"/>
    </location>
</feature>
<keyword evidence="2" id="KW-0862">Zinc</keyword>
<dbReference type="GO" id="GO:0008270">
    <property type="term" value="F:zinc ion binding"/>
    <property type="evidence" value="ECO:0007669"/>
    <property type="project" value="InterPro"/>
</dbReference>
<evidence type="ECO:0000256" key="3">
    <source>
        <dbReference type="ARBA" id="ARBA00023015"/>
    </source>
</evidence>
<dbReference type="GO" id="GO:0000978">
    <property type="term" value="F:RNA polymerase II cis-regulatory region sequence-specific DNA binding"/>
    <property type="evidence" value="ECO:0007669"/>
    <property type="project" value="TreeGrafter"/>
</dbReference>
<organism evidence="9 10">
    <name type="scientific">Aspergillus cristatus</name>
    <name type="common">Chinese Fuzhuan brick tea-fermentation fungus</name>
    <name type="synonym">Eurotium cristatum</name>
    <dbReference type="NCBI Taxonomy" id="573508"/>
    <lineage>
        <taxon>Eukaryota</taxon>
        <taxon>Fungi</taxon>
        <taxon>Dikarya</taxon>
        <taxon>Ascomycota</taxon>
        <taxon>Pezizomycotina</taxon>
        <taxon>Eurotiomycetes</taxon>
        <taxon>Eurotiomycetidae</taxon>
        <taxon>Eurotiales</taxon>
        <taxon>Aspergillaceae</taxon>
        <taxon>Aspergillus</taxon>
        <taxon>Aspergillus subgen. Aspergillus</taxon>
    </lineage>
</organism>
<feature type="compositionally biased region" description="Polar residues" evidence="7">
    <location>
        <begin position="92"/>
        <end position="104"/>
    </location>
</feature>
<dbReference type="InterPro" id="IPR030476">
    <property type="entry name" value="Pentaxin_CS"/>
</dbReference>
<dbReference type="Pfam" id="PF00172">
    <property type="entry name" value="Zn_clus"/>
    <property type="match status" value="1"/>
</dbReference>
<evidence type="ECO:0000256" key="2">
    <source>
        <dbReference type="ARBA" id="ARBA00022833"/>
    </source>
</evidence>
<evidence type="ECO:0000256" key="5">
    <source>
        <dbReference type="ARBA" id="ARBA00023163"/>
    </source>
</evidence>
<feature type="compositionally biased region" description="Polar residues" evidence="7">
    <location>
        <begin position="131"/>
        <end position="145"/>
    </location>
</feature>
<evidence type="ECO:0000256" key="4">
    <source>
        <dbReference type="ARBA" id="ARBA00023125"/>
    </source>
</evidence>
<evidence type="ECO:0000256" key="7">
    <source>
        <dbReference type="SAM" id="MobiDB-lite"/>
    </source>
</evidence>
<dbReference type="InterPro" id="IPR036864">
    <property type="entry name" value="Zn2-C6_fun-type_DNA-bd_sf"/>
</dbReference>
<dbReference type="GO" id="GO:0006351">
    <property type="term" value="P:DNA-templated transcription"/>
    <property type="evidence" value="ECO:0007669"/>
    <property type="project" value="InterPro"/>
</dbReference>
<dbReference type="OrthoDB" id="4337792at2759"/>
<dbReference type="EMBL" id="JXNT01000001">
    <property type="protein sequence ID" value="ODM23021.1"/>
    <property type="molecule type" value="Genomic_DNA"/>
</dbReference>